<dbReference type="GO" id="GO:0003677">
    <property type="term" value="F:DNA binding"/>
    <property type="evidence" value="ECO:0007669"/>
    <property type="project" value="UniProtKB-KW"/>
</dbReference>
<evidence type="ECO:0000259" key="4">
    <source>
        <dbReference type="PROSITE" id="PS50949"/>
    </source>
</evidence>
<evidence type="ECO:0000256" key="3">
    <source>
        <dbReference type="ARBA" id="ARBA00023163"/>
    </source>
</evidence>
<dbReference type="RefSeq" id="WP_111352018.1">
    <property type="nucleotide sequence ID" value="NZ_JAIWKD010000009.1"/>
</dbReference>
<sequence>MSQTEKTTRATTIYQKLRADIIHGAYAPGAKLRIDGIATKYDVGSNAVREALSRLSSERLVERHEQRGYTVPPVALDDWRILARTRCFLEGNVLQESMRNRDDRWEETIVVAFHRLARVSGADVDTAAMREGWEDAHRNFHRALIANCGSPWLLDFCDILADHAARYISFSNAFRKAPRDGLAEHETLMKTVLHGTPEEASDCLTRHYTRTLEVIEDLFERDELPTGPQTAGPTATIAWLTGKG</sequence>
<dbReference type="Pfam" id="PF07729">
    <property type="entry name" value="FCD"/>
    <property type="match status" value="1"/>
</dbReference>
<dbReference type="SUPFAM" id="SSF48008">
    <property type="entry name" value="GntR ligand-binding domain-like"/>
    <property type="match status" value="1"/>
</dbReference>
<dbReference type="InterPro" id="IPR011711">
    <property type="entry name" value="GntR_C"/>
</dbReference>
<evidence type="ECO:0000313" key="5">
    <source>
        <dbReference type="EMBL" id="RAH97441.1"/>
    </source>
</evidence>
<keyword evidence="6" id="KW-1185">Reference proteome</keyword>
<proteinExistence type="predicted"/>
<evidence type="ECO:0000313" key="6">
    <source>
        <dbReference type="Proteomes" id="UP000249590"/>
    </source>
</evidence>
<dbReference type="Gene3D" id="1.10.10.10">
    <property type="entry name" value="Winged helix-like DNA-binding domain superfamily/Winged helix DNA-binding domain"/>
    <property type="match status" value="1"/>
</dbReference>
<dbReference type="InterPro" id="IPR008920">
    <property type="entry name" value="TF_FadR/GntR_C"/>
</dbReference>
<dbReference type="PROSITE" id="PS50949">
    <property type="entry name" value="HTH_GNTR"/>
    <property type="match status" value="1"/>
</dbReference>
<dbReference type="EMBL" id="QHHQ01000009">
    <property type="protein sequence ID" value="RAH97441.1"/>
    <property type="molecule type" value="Genomic_DNA"/>
</dbReference>
<evidence type="ECO:0000256" key="2">
    <source>
        <dbReference type="ARBA" id="ARBA00023125"/>
    </source>
</evidence>
<keyword evidence="3" id="KW-0804">Transcription</keyword>
<dbReference type="Gene3D" id="1.20.120.530">
    <property type="entry name" value="GntR ligand-binding domain-like"/>
    <property type="match status" value="1"/>
</dbReference>
<name>A0A8B2NIU9_9HYPH</name>
<dbReference type="Pfam" id="PF00392">
    <property type="entry name" value="GntR"/>
    <property type="match status" value="1"/>
</dbReference>
<evidence type="ECO:0000256" key="1">
    <source>
        <dbReference type="ARBA" id="ARBA00023015"/>
    </source>
</evidence>
<dbReference type="InterPro" id="IPR036388">
    <property type="entry name" value="WH-like_DNA-bd_sf"/>
</dbReference>
<keyword evidence="2" id="KW-0238">DNA-binding</keyword>
<dbReference type="Proteomes" id="UP000249590">
    <property type="component" value="Unassembled WGS sequence"/>
</dbReference>
<dbReference type="InterPro" id="IPR036390">
    <property type="entry name" value="WH_DNA-bd_sf"/>
</dbReference>
<comment type="caution">
    <text evidence="5">The sequence shown here is derived from an EMBL/GenBank/DDBJ whole genome shotgun (WGS) entry which is preliminary data.</text>
</comment>
<gene>
    <name evidence="5" type="ORF">DLJ53_30075</name>
</gene>
<dbReference type="OrthoDB" id="9788098at2"/>
<dbReference type="PANTHER" id="PTHR43537">
    <property type="entry name" value="TRANSCRIPTIONAL REGULATOR, GNTR FAMILY"/>
    <property type="match status" value="1"/>
</dbReference>
<organism evidence="5 6">
    <name type="scientific">Acuticoccus sediminis</name>
    <dbReference type="NCBI Taxonomy" id="2184697"/>
    <lineage>
        <taxon>Bacteria</taxon>
        <taxon>Pseudomonadati</taxon>
        <taxon>Pseudomonadota</taxon>
        <taxon>Alphaproteobacteria</taxon>
        <taxon>Hyphomicrobiales</taxon>
        <taxon>Amorphaceae</taxon>
        <taxon>Acuticoccus</taxon>
    </lineage>
</organism>
<dbReference type="SUPFAM" id="SSF46785">
    <property type="entry name" value="Winged helix' DNA-binding domain"/>
    <property type="match status" value="1"/>
</dbReference>
<protein>
    <submittedName>
        <fullName evidence="5">GntR family transcriptional regulator</fullName>
    </submittedName>
</protein>
<keyword evidence="1" id="KW-0805">Transcription regulation</keyword>
<accession>A0A8B2NIU9</accession>
<feature type="domain" description="HTH gntR-type" evidence="4">
    <location>
        <begin position="7"/>
        <end position="74"/>
    </location>
</feature>
<dbReference type="SMART" id="SM00895">
    <property type="entry name" value="FCD"/>
    <property type="match status" value="1"/>
</dbReference>
<dbReference type="InterPro" id="IPR000524">
    <property type="entry name" value="Tscrpt_reg_HTH_GntR"/>
</dbReference>
<dbReference type="GO" id="GO:0003700">
    <property type="term" value="F:DNA-binding transcription factor activity"/>
    <property type="evidence" value="ECO:0007669"/>
    <property type="project" value="InterPro"/>
</dbReference>
<dbReference type="CDD" id="cd07377">
    <property type="entry name" value="WHTH_GntR"/>
    <property type="match status" value="1"/>
</dbReference>
<reference evidence="5 6" key="1">
    <citation type="submission" date="2018-05" db="EMBL/GenBank/DDBJ databases">
        <title>Acuticoccus sediminis sp. nov., isolated from deep-sea sediment of Indian Ocean.</title>
        <authorList>
            <person name="Liu X."/>
            <person name="Lai Q."/>
            <person name="Du Y."/>
            <person name="Sun F."/>
            <person name="Zhang X."/>
            <person name="Wang S."/>
            <person name="Shao Z."/>
        </authorList>
    </citation>
    <scope>NUCLEOTIDE SEQUENCE [LARGE SCALE GENOMIC DNA]</scope>
    <source>
        <strain evidence="5 6">PTG4-2</strain>
    </source>
</reference>
<dbReference type="SMART" id="SM00345">
    <property type="entry name" value="HTH_GNTR"/>
    <property type="match status" value="1"/>
</dbReference>
<dbReference type="AlphaFoldDB" id="A0A8B2NIU9"/>
<dbReference type="PANTHER" id="PTHR43537:SF20">
    <property type="entry name" value="HTH-TYPE TRANSCRIPTIONAL REPRESSOR GLAR"/>
    <property type="match status" value="1"/>
</dbReference>